<gene>
    <name evidence="1" type="ORF">K3G42_019665</name>
</gene>
<reference evidence="1" key="1">
    <citation type="submission" date="2021-08" db="EMBL/GenBank/DDBJ databases">
        <title>The first chromosome-level gecko genome reveals the dynamic sex chromosomes of Neotropical dwarf geckos (Sphaerodactylidae: Sphaerodactylus).</title>
        <authorList>
            <person name="Pinto B.J."/>
            <person name="Keating S.E."/>
            <person name="Gamble T."/>
        </authorList>
    </citation>
    <scope>NUCLEOTIDE SEQUENCE</scope>
    <source>
        <strain evidence="1">TG3544</strain>
    </source>
</reference>
<protein>
    <submittedName>
        <fullName evidence="1">Uncharacterized protein</fullName>
    </submittedName>
</protein>
<organism evidence="1 2">
    <name type="scientific">Sphaerodactylus townsendi</name>
    <dbReference type="NCBI Taxonomy" id="933632"/>
    <lineage>
        <taxon>Eukaryota</taxon>
        <taxon>Metazoa</taxon>
        <taxon>Chordata</taxon>
        <taxon>Craniata</taxon>
        <taxon>Vertebrata</taxon>
        <taxon>Euteleostomi</taxon>
        <taxon>Lepidosauria</taxon>
        <taxon>Squamata</taxon>
        <taxon>Bifurcata</taxon>
        <taxon>Gekkota</taxon>
        <taxon>Sphaerodactylidae</taxon>
        <taxon>Sphaerodactylus</taxon>
    </lineage>
</organism>
<keyword evidence="2" id="KW-1185">Reference proteome</keyword>
<name>A0ACB8FEB5_9SAUR</name>
<comment type="caution">
    <text evidence="1">The sequence shown here is derived from an EMBL/GenBank/DDBJ whole genome shotgun (WGS) entry which is preliminary data.</text>
</comment>
<evidence type="ECO:0000313" key="1">
    <source>
        <dbReference type="EMBL" id="KAH8003534.1"/>
    </source>
</evidence>
<proteinExistence type="predicted"/>
<sequence>MLADCSAAHSPHHCYVTHKFFPRSVCPFPAYSFQGRLVGVGKQQCVTPEVWASVVAPQAMLLLALYKMATRMSPNAQASRLQTNFQSELRSINASVCIQSFRS</sequence>
<evidence type="ECO:0000313" key="2">
    <source>
        <dbReference type="Proteomes" id="UP000827872"/>
    </source>
</evidence>
<dbReference type="EMBL" id="CM037622">
    <property type="protein sequence ID" value="KAH8003534.1"/>
    <property type="molecule type" value="Genomic_DNA"/>
</dbReference>
<dbReference type="Proteomes" id="UP000827872">
    <property type="component" value="Linkage Group LG09"/>
</dbReference>
<accession>A0ACB8FEB5</accession>